<dbReference type="Gene3D" id="3.40.50.2300">
    <property type="match status" value="1"/>
</dbReference>
<reference evidence="4 5" key="1">
    <citation type="submission" date="2016-10" db="EMBL/GenBank/DDBJ databases">
        <authorList>
            <person name="de Groot N.N."/>
        </authorList>
    </citation>
    <scope>NUCLEOTIDE SEQUENCE [LARGE SCALE GENOMIC DNA]</scope>
    <source>
        <strain evidence="4 5">MP1X4</strain>
    </source>
</reference>
<evidence type="ECO:0000256" key="1">
    <source>
        <dbReference type="ARBA" id="ARBA00022553"/>
    </source>
</evidence>
<dbReference type="Pfam" id="PF00072">
    <property type="entry name" value="Response_reg"/>
    <property type="match status" value="1"/>
</dbReference>
<feature type="domain" description="Response regulatory" evidence="3">
    <location>
        <begin position="9"/>
        <end position="123"/>
    </location>
</feature>
<evidence type="ECO:0000313" key="5">
    <source>
        <dbReference type="Proteomes" id="UP000199679"/>
    </source>
</evidence>
<organism evidence="4 5">
    <name type="scientific">Mucilaginibacter mallensis</name>
    <dbReference type="NCBI Taxonomy" id="652787"/>
    <lineage>
        <taxon>Bacteria</taxon>
        <taxon>Pseudomonadati</taxon>
        <taxon>Bacteroidota</taxon>
        <taxon>Sphingobacteriia</taxon>
        <taxon>Sphingobacteriales</taxon>
        <taxon>Sphingobacteriaceae</taxon>
        <taxon>Mucilaginibacter</taxon>
    </lineage>
</organism>
<dbReference type="PANTHER" id="PTHR44591">
    <property type="entry name" value="STRESS RESPONSE REGULATOR PROTEIN 1"/>
    <property type="match status" value="1"/>
</dbReference>
<feature type="modified residue" description="4-aspartylphosphate" evidence="2">
    <location>
        <position position="58"/>
    </location>
</feature>
<dbReference type="AlphaFoldDB" id="A0A1H1ZFR7"/>
<evidence type="ECO:0000313" key="4">
    <source>
        <dbReference type="EMBL" id="SDT32417.1"/>
    </source>
</evidence>
<protein>
    <submittedName>
        <fullName evidence="4">Response regulator receiver domain-containing protein</fullName>
    </submittedName>
</protein>
<dbReference type="SMART" id="SM00448">
    <property type="entry name" value="REC"/>
    <property type="match status" value="1"/>
</dbReference>
<dbReference type="OrthoDB" id="796448at2"/>
<dbReference type="Proteomes" id="UP000199679">
    <property type="component" value="Chromosome I"/>
</dbReference>
<dbReference type="PROSITE" id="PS50110">
    <property type="entry name" value="RESPONSE_REGULATORY"/>
    <property type="match status" value="1"/>
</dbReference>
<dbReference type="InterPro" id="IPR011006">
    <property type="entry name" value="CheY-like_superfamily"/>
</dbReference>
<dbReference type="SUPFAM" id="SSF52172">
    <property type="entry name" value="CheY-like"/>
    <property type="match status" value="1"/>
</dbReference>
<accession>A0A1H1ZFR7</accession>
<dbReference type="GO" id="GO:0000160">
    <property type="term" value="P:phosphorelay signal transduction system"/>
    <property type="evidence" value="ECO:0007669"/>
    <property type="project" value="InterPro"/>
</dbReference>
<dbReference type="EMBL" id="LT629740">
    <property type="protein sequence ID" value="SDT32417.1"/>
    <property type="molecule type" value="Genomic_DNA"/>
</dbReference>
<dbReference type="InterPro" id="IPR050595">
    <property type="entry name" value="Bact_response_regulator"/>
</dbReference>
<keyword evidence="5" id="KW-1185">Reference proteome</keyword>
<dbReference type="InterPro" id="IPR001789">
    <property type="entry name" value="Sig_transdc_resp-reg_receiver"/>
</dbReference>
<dbReference type="STRING" id="652787.SAMN05216490_3091"/>
<proteinExistence type="predicted"/>
<keyword evidence="1 2" id="KW-0597">Phosphoprotein</keyword>
<gene>
    <name evidence="4" type="ORF">SAMN05216490_3091</name>
</gene>
<dbReference type="PANTHER" id="PTHR44591:SF3">
    <property type="entry name" value="RESPONSE REGULATORY DOMAIN-CONTAINING PROTEIN"/>
    <property type="match status" value="1"/>
</dbReference>
<name>A0A1H1ZFR7_MUCMA</name>
<sequence length="125" mass="14306">MEIISKQKRILVLDNSGRMLSVVNEIMHYGDFDILTVYDSNAICDKAKAMHPDLIILDYLLLNNECEQVCNDLKEEKGLENIPVIVVSTYRSKKIRSAAYRCDALFLKPMDMEVLASRIDYLMAS</sequence>
<evidence type="ECO:0000256" key="2">
    <source>
        <dbReference type="PROSITE-ProRule" id="PRU00169"/>
    </source>
</evidence>
<dbReference type="RefSeq" id="WP_157682162.1">
    <property type="nucleotide sequence ID" value="NZ_LT629740.1"/>
</dbReference>
<evidence type="ECO:0000259" key="3">
    <source>
        <dbReference type="PROSITE" id="PS50110"/>
    </source>
</evidence>